<comment type="caution">
    <text evidence="3">The sequence shown here is derived from an EMBL/GenBank/DDBJ whole genome shotgun (WGS) entry which is preliminary data.</text>
</comment>
<dbReference type="PANTHER" id="PTHR30476:SF0">
    <property type="entry name" value="UPF0234 PROTEIN YAJQ"/>
    <property type="match status" value="1"/>
</dbReference>
<dbReference type="HAMAP" id="MF_00632">
    <property type="entry name" value="UPF0234"/>
    <property type="match status" value="1"/>
</dbReference>
<dbReference type="InterPro" id="IPR007551">
    <property type="entry name" value="YajQ/Smlt4090-like"/>
</dbReference>
<dbReference type="PANTHER" id="PTHR30476">
    <property type="entry name" value="UPF0234 PROTEIN YAJQ"/>
    <property type="match status" value="1"/>
</dbReference>
<proteinExistence type="inferred from homology"/>
<dbReference type="SUPFAM" id="SSF89963">
    <property type="entry name" value="YajQ-like"/>
    <property type="match status" value="2"/>
</dbReference>
<gene>
    <name evidence="3" type="ORF">EVA_08750</name>
</gene>
<dbReference type="InterPro" id="IPR036183">
    <property type="entry name" value="YajQ-like_sf"/>
</dbReference>
<organism evidence="3">
    <name type="scientific">gut metagenome</name>
    <dbReference type="NCBI Taxonomy" id="749906"/>
    <lineage>
        <taxon>unclassified sequences</taxon>
        <taxon>metagenomes</taxon>
        <taxon>organismal metagenomes</taxon>
    </lineage>
</organism>
<dbReference type="AlphaFoldDB" id="J9GSE7"/>
<protein>
    <submittedName>
        <fullName evidence="3">Nucleotide-binding protein</fullName>
    </submittedName>
</protein>
<dbReference type="Gene3D" id="3.30.70.990">
    <property type="entry name" value="YajQ-like, domain 2"/>
    <property type="match status" value="1"/>
</dbReference>
<dbReference type="NCBIfam" id="NF003819">
    <property type="entry name" value="PRK05412.1"/>
    <property type="match status" value="1"/>
</dbReference>
<dbReference type="GO" id="GO:0000166">
    <property type="term" value="F:nucleotide binding"/>
    <property type="evidence" value="ECO:0007669"/>
    <property type="project" value="UniProtKB-KW"/>
</dbReference>
<accession>J9GSE7</accession>
<comment type="similarity">
    <text evidence="2">Belongs to the YajQ family.</text>
</comment>
<keyword evidence="1" id="KW-0547">Nucleotide-binding</keyword>
<dbReference type="CDD" id="cd11740">
    <property type="entry name" value="YajQ_like"/>
    <property type="match status" value="1"/>
</dbReference>
<name>J9GSE7_9ZZZZ</name>
<dbReference type="Pfam" id="PF04461">
    <property type="entry name" value="YajQ"/>
    <property type="match status" value="1"/>
</dbReference>
<dbReference type="GO" id="GO:0005829">
    <property type="term" value="C:cytosol"/>
    <property type="evidence" value="ECO:0007669"/>
    <property type="project" value="TreeGrafter"/>
</dbReference>
<evidence type="ECO:0000256" key="1">
    <source>
        <dbReference type="ARBA" id="ARBA00022741"/>
    </source>
</evidence>
<sequence length="163" mass="18178">MPSFDVEVKADAVELRNAVDQAQKEIGTRYDFRGTPAKVEQKDLELYLVAESDFQLRQVRDVLINKLAKRNIDVRFLDESKAPEKIGGDCLKQTIVVKEGVSRELGKTIQGIIKNAKALKLTAAIQGDIVRVSGAKRDALQEAIALLKKEVKEVPLNFTNFRA</sequence>
<reference evidence="3" key="1">
    <citation type="journal article" date="2012" name="PLoS ONE">
        <title>Gene sets for utilization of primary and secondary nutrition supplies in the distal gut of endangered iberian lynx.</title>
        <authorList>
            <person name="Alcaide M."/>
            <person name="Messina E."/>
            <person name="Richter M."/>
            <person name="Bargiela R."/>
            <person name="Peplies J."/>
            <person name="Huws S.A."/>
            <person name="Newbold C.J."/>
            <person name="Golyshin P.N."/>
            <person name="Simon M.A."/>
            <person name="Lopez G."/>
            <person name="Yakimov M.M."/>
            <person name="Ferrer M."/>
        </authorList>
    </citation>
    <scope>NUCLEOTIDE SEQUENCE</scope>
</reference>
<evidence type="ECO:0000313" key="3">
    <source>
        <dbReference type="EMBL" id="EJX03145.1"/>
    </source>
</evidence>
<dbReference type="EMBL" id="AMCI01002282">
    <property type="protein sequence ID" value="EJX03145.1"/>
    <property type="molecule type" value="Genomic_DNA"/>
</dbReference>
<dbReference type="InterPro" id="IPR035571">
    <property type="entry name" value="UPF0234-like_C"/>
</dbReference>
<evidence type="ECO:0000256" key="2">
    <source>
        <dbReference type="ARBA" id="ARBA00093450"/>
    </source>
</evidence>
<dbReference type="Gene3D" id="3.30.70.860">
    <property type="match status" value="1"/>
</dbReference>
<dbReference type="InterPro" id="IPR035570">
    <property type="entry name" value="UPF0234_N"/>
</dbReference>